<dbReference type="Proteomes" id="UP000887580">
    <property type="component" value="Unplaced"/>
</dbReference>
<reference evidence="2" key="1">
    <citation type="submission" date="2022-11" db="UniProtKB">
        <authorList>
            <consortium name="WormBaseParasite"/>
        </authorList>
    </citation>
    <scope>IDENTIFICATION</scope>
</reference>
<organism evidence="1 2">
    <name type="scientific">Panagrolaimus sp. PS1159</name>
    <dbReference type="NCBI Taxonomy" id="55785"/>
    <lineage>
        <taxon>Eukaryota</taxon>
        <taxon>Metazoa</taxon>
        <taxon>Ecdysozoa</taxon>
        <taxon>Nematoda</taxon>
        <taxon>Chromadorea</taxon>
        <taxon>Rhabditida</taxon>
        <taxon>Tylenchina</taxon>
        <taxon>Panagrolaimomorpha</taxon>
        <taxon>Panagrolaimoidea</taxon>
        <taxon>Panagrolaimidae</taxon>
        <taxon>Panagrolaimus</taxon>
    </lineage>
</organism>
<name>A0AC35G1Y4_9BILA</name>
<sequence length="280" mass="31478">MTCCHSKPATMTHQLVVVAISIGAFAALAYSINNYRKWKSGGKGRRHAKPFLTNKHESKTVTLISKESVTHDVRLFRFQLPNSDNTLGILAGEHIKLTADIASRTMFRFYSPISKPEEKGYFEIIMKIYSPNSENPNQGTFSRYMDSLPLDSDITISGPFGRFGYLTNGDFLVNAKAVMKYKSIAMISGGSGLTPMLPIIREVIKENHINVFTRLMKKESNRQDPVKWIEKFERIDESLLSNTFPKPHENVLVLICGPKGMNEAAKLICTSLGYPNIHVF</sequence>
<evidence type="ECO:0000313" key="1">
    <source>
        <dbReference type="Proteomes" id="UP000887580"/>
    </source>
</evidence>
<protein>
    <submittedName>
        <fullName evidence="2">FAD-binding FR-type domain-containing protein</fullName>
    </submittedName>
</protein>
<dbReference type="WBParaSite" id="PS1159_v2.g23119.t1">
    <property type="protein sequence ID" value="PS1159_v2.g23119.t1"/>
    <property type="gene ID" value="PS1159_v2.g23119"/>
</dbReference>
<proteinExistence type="predicted"/>
<accession>A0AC35G1Y4</accession>
<evidence type="ECO:0000313" key="2">
    <source>
        <dbReference type="WBParaSite" id="PS1159_v2.g23119.t1"/>
    </source>
</evidence>